<evidence type="ECO:0000313" key="2">
    <source>
        <dbReference type="Proteomes" id="UP001189429"/>
    </source>
</evidence>
<dbReference type="EMBL" id="CAUYUJ010006315">
    <property type="protein sequence ID" value="CAK0816935.1"/>
    <property type="molecule type" value="Genomic_DNA"/>
</dbReference>
<accession>A0ABN9REC3</accession>
<organism evidence="1 2">
    <name type="scientific">Prorocentrum cordatum</name>
    <dbReference type="NCBI Taxonomy" id="2364126"/>
    <lineage>
        <taxon>Eukaryota</taxon>
        <taxon>Sar</taxon>
        <taxon>Alveolata</taxon>
        <taxon>Dinophyceae</taxon>
        <taxon>Prorocentrales</taxon>
        <taxon>Prorocentraceae</taxon>
        <taxon>Prorocentrum</taxon>
    </lineage>
</organism>
<evidence type="ECO:0000313" key="1">
    <source>
        <dbReference type="EMBL" id="CAK0816935.1"/>
    </source>
</evidence>
<comment type="caution">
    <text evidence="1">The sequence shown here is derived from an EMBL/GenBank/DDBJ whole genome shotgun (WGS) entry which is preliminary data.</text>
</comment>
<proteinExistence type="predicted"/>
<sequence>MRTVVYGRSSHATAAATAALMADIQREGLPEAFSASTLARHREARVMEDTSFGPVLVEKRLGSSDVRAWFQHPFAWLEAACRTSPSYQEMFLELAAKHHGTMNVYIYSDEIVPGNVLDGKNRRKTQAFYWSFAELGFPALSNELCWNTIAAMRSSILDDVVGGVSTVMKECLKLFFGLPAGPDLRRGVALRIGGQGKLQIMIQDERARKFVLQVKGATGIKPCMLRKNVVCPRSDLPPDPTGWLIPAHCTDVSLFDLYTTEEIMAVQRRLSDAADAGRWAEVKRLEVLFGWSYQRDGLLQDRHLAVPVAEATSWDWMHCYMIGGLFEREVDEMLGRLSSIRRGHDCLRDYLQAWCWPRGYAHAKNTMSGGTMQGSASEYVSLAPVLQRYLSDVVSNADGADELKGEIISAFCSCDVINLLIMANCGHVQPFMLAQAISSHMERHRAVYGVQLFKPKDHWIFHLPSQLERHRCLLSTFLMERKHRVIKRFAGGRHNTKGYEKGIMQEVTLQHLHDVEHHALFGVDLLGPKPASRQLISSISKVLPLPIGSEK</sequence>
<keyword evidence="2" id="KW-1185">Reference proteome</keyword>
<reference evidence="1" key="1">
    <citation type="submission" date="2023-10" db="EMBL/GenBank/DDBJ databases">
        <authorList>
            <person name="Chen Y."/>
            <person name="Shah S."/>
            <person name="Dougan E. K."/>
            <person name="Thang M."/>
            <person name="Chan C."/>
        </authorList>
    </citation>
    <scope>NUCLEOTIDE SEQUENCE [LARGE SCALE GENOMIC DNA]</scope>
</reference>
<name>A0ABN9REC3_9DINO</name>
<gene>
    <name evidence="1" type="ORF">PCOR1329_LOCUS19692</name>
</gene>
<dbReference type="Proteomes" id="UP001189429">
    <property type="component" value="Unassembled WGS sequence"/>
</dbReference>
<protein>
    <submittedName>
        <fullName evidence="1">Uncharacterized protein</fullName>
    </submittedName>
</protein>
<feature type="non-terminal residue" evidence="1">
    <location>
        <position position="551"/>
    </location>
</feature>